<accession>A0ABQ6CMY2</accession>
<dbReference type="Proteomes" id="UP001156882">
    <property type="component" value="Unassembled WGS sequence"/>
</dbReference>
<proteinExistence type="predicted"/>
<name>A0ABQ6CMY2_9HYPH</name>
<organism evidence="2 3">
    <name type="scientific">Labrys miyagiensis</name>
    <dbReference type="NCBI Taxonomy" id="346912"/>
    <lineage>
        <taxon>Bacteria</taxon>
        <taxon>Pseudomonadati</taxon>
        <taxon>Pseudomonadota</taxon>
        <taxon>Alphaproteobacteria</taxon>
        <taxon>Hyphomicrobiales</taxon>
        <taxon>Xanthobacteraceae</taxon>
        <taxon>Labrys</taxon>
    </lineage>
</organism>
<dbReference type="InterPro" id="IPR024079">
    <property type="entry name" value="MetalloPept_cat_dom_sf"/>
</dbReference>
<gene>
    <name evidence="2" type="ORF">GCM10007874_26430</name>
</gene>
<reference evidence="3" key="1">
    <citation type="journal article" date="2019" name="Int. J. Syst. Evol. Microbiol.">
        <title>The Global Catalogue of Microorganisms (GCM) 10K type strain sequencing project: providing services to taxonomists for standard genome sequencing and annotation.</title>
        <authorList>
            <consortium name="The Broad Institute Genomics Platform"/>
            <consortium name="The Broad Institute Genome Sequencing Center for Infectious Disease"/>
            <person name="Wu L."/>
            <person name="Ma J."/>
        </authorList>
    </citation>
    <scope>NUCLEOTIDE SEQUENCE [LARGE SCALE GENOMIC DNA]</scope>
    <source>
        <strain evidence="3">NBRC 101365</strain>
    </source>
</reference>
<sequence>MQAMARFLMMPAVGSCIPMSELPAAFDGAISIIKPVGQGPLARNLPDDVKTIQEALNQVTVNGLPGGPIPFLVVDGIVGPKTVAAIINFQRLQVREMGNPDGVVEPGKKTILHLNQIVTPQSKFDLNAKLALVLPRARAALSAAVRNITAVITGGPGAAPLAEDRLNRHFLLNRLDPAGQSAARVTLFETFSEMGFVIDRPDLFGMFGAIEAFDVDPNNAKIALTTPEGVFEPPLINGEDNPARHIRLGFGFFAPSVSPDFGAFIIMHELSHFTGRRDGESIEDNGRGWFNDTFIVPLGAAARLLNADSYAGFAFECLTESSTKPPFVKTAPGGLGGAR</sequence>
<evidence type="ECO:0000259" key="1">
    <source>
        <dbReference type="Pfam" id="PF01471"/>
    </source>
</evidence>
<dbReference type="InterPro" id="IPR036366">
    <property type="entry name" value="PGBDSf"/>
</dbReference>
<dbReference type="Gene3D" id="3.40.390.10">
    <property type="entry name" value="Collagenase (Catalytic Domain)"/>
    <property type="match status" value="1"/>
</dbReference>
<feature type="domain" description="Peptidoglycan binding-like" evidence="1">
    <location>
        <begin position="47"/>
        <end position="92"/>
    </location>
</feature>
<protein>
    <recommendedName>
        <fullName evidence="1">Peptidoglycan binding-like domain-containing protein</fullName>
    </recommendedName>
</protein>
<evidence type="ECO:0000313" key="2">
    <source>
        <dbReference type="EMBL" id="GLS19626.1"/>
    </source>
</evidence>
<dbReference type="Pfam" id="PF01471">
    <property type="entry name" value="PG_binding_1"/>
    <property type="match status" value="1"/>
</dbReference>
<dbReference type="SUPFAM" id="SSF47090">
    <property type="entry name" value="PGBD-like"/>
    <property type="match status" value="1"/>
</dbReference>
<keyword evidence="3" id="KW-1185">Reference proteome</keyword>
<dbReference type="EMBL" id="BSPC01000024">
    <property type="protein sequence ID" value="GLS19626.1"/>
    <property type="molecule type" value="Genomic_DNA"/>
</dbReference>
<comment type="caution">
    <text evidence="2">The sequence shown here is derived from an EMBL/GenBank/DDBJ whole genome shotgun (WGS) entry which is preliminary data.</text>
</comment>
<dbReference type="Gene3D" id="1.10.101.10">
    <property type="entry name" value="PGBD-like superfamily/PGBD"/>
    <property type="match status" value="1"/>
</dbReference>
<dbReference type="InterPro" id="IPR036365">
    <property type="entry name" value="PGBD-like_sf"/>
</dbReference>
<dbReference type="InterPro" id="IPR002477">
    <property type="entry name" value="Peptidoglycan-bd-like"/>
</dbReference>
<evidence type="ECO:0000313" key="3">
    <source>
        <dbReference type="Proteomes" id="UP001156882"/>
    </source>
</evidence>